<dbReference type="Proteomes" id="UP001303899">
    <property type="component" value="Unassembled WGS sequence"/>
</dbReference>
<dbReference type="EMBL" id="JAYGIL010000037">
    <property type="protein sequence ID" value="MEA5405527.1"/>
    <property type="molecule type" value="Genomic_DNA"/>
</dbReference>
<dbReference type="RefSeq" id="WP_323698932.1">
    <property type="nucleotide sequence ID" value="NZ_JAYGIL010000037.1"/>
</dbReference>
<protein>
    <submittedName>
        <fullName evidence="2">Uncharacterized protein</fullName>
    </submittedName>
</protein>
<keyword evidence="1" id="KW-0472">Membrane</keyword>
<comment type="caution">
    <text evidence="2">The sequence shown here is derived from an EMBL/GenBank/DDBJ whole genome shotgun (WGS) entry which is preliminary data.</text>
</comment>
<reference evidence="2 3" key="1">
    <citation type="submission" date="2023-12" db="EMBL/GenBank/DDBJ databases">
        <title>Novel species of the genus Arcicella isolated from rivers.</title>
        <authorList>
            <person name="Lu H."/>
        </authorList>
    </citation>
    <scope>NUCLEOTIDE SEQUENCE [LARGE SCALE GENOMIC DNA]</scope>
    <source>
        <strain evidence="2 3">DC2W</strain>
    </source>
</reference>
<evidence type="ECO:0000313" key="2">
    <source>
        <dbReference type="EMBL" id="MEA5405527.1"/>
    </source>
</evidence>
<evidence type="ECO:0000313" key="3">
    <source>
        <dbReference type="Proteomes" id="UP001303899"/>
    </source>
</evidence>
<feature type="transmembrane region" description="Helical" evidence="1">
    <location>
        <begin position="38"/>
        <end position="57"/>
    </location>
</feature>
<keyword evidence="3" id="KW-1185">Reference proteome</keyword>
<sequence length="65" mass="7794">MKNFKYVFLILGLFYLLEVIYAFIKPKASYEVLSFDVPFYAFIIYRLFFGVAFIMLFRNIGNTKE</sequence>
<gene>
    <name evidence="2" type="ORF">VB776_21485</name>
</gene>
<evidence type="ECO:0000256" key="1">
    <source>
        <dbReference type="SAM" id="Phobius"/>
    </source>
</evidence>
<name>A0ABU5SAN2_9BACT</name>
<proteinExistence type="predicted"/>
<organism evidence="2 3">
    <name type="scientific">Arcicella gelida</name>
    <dbReference type="NCBI Taxonomy" id="2984195"/>
    <lineage>
        <taxon>Bacteria</taxon>
        <taxon>Pseudomonadati</taxon>
        <taxon>Bacteroidota</taxon>
        <taxon>Cytophagia</taxon>
        <taxon>Cytophagales</taxon>
        <taxon>Flectobacillaceae</taxon>
        <taxon>Arcicella</taxon>
    </lineage>
</organism>
<keyword evidence="1" id="KW-1133">Transmembrane helix</keyword>
<accession>A0ABU5SAN2</accession>
<keyword evidence="1" id="KW-0812">Transmembrane</keyword>